<dbReference type="CDD" id="cd00085">
    <property type="entry name" value="HNHc"/>
    <property type="match status" value="1"/>
</dbReference>
<evidence type="ECO:0000256" key="2">
    <source>
        <dbReference type="ARBA" id="ARBA00022801"/>
    </source>
</evidence>
<protein>
    <submittedName>
        <fullName evidence="4">HNH endonuclease</fullName>
    </submittedName>
</protein>
<dbReference type="GO" id="GO:0003676">
    <property type="term" value="F:nucleic acid binding"/>
    <property type="evidence" value="ECO:0007669"/>
    <property type="project" value="InterPro"/>
</dbReference>
<dbReference type="GO" id="GO:0008270">
    <property type="term" value="F:zinc ion binding"/>
    <property type="evidence" value="ECO:0007669"/>
    <property type="project" value="InterPro"/>
</dbReference>
<keyword evidence="4" id="KW-0255">Endonuclease</keyword>
<evidence type="ECO:0000256" key="1">
    <source>
        <dbReference type="ARBA" id="ARBA00022722"/>
    </source>
</evidence>
<dbReference type="Pfam" id="PF01844">
    <property type="entry name" value="HNH"/>
    <property type="match status" value="1"/>
</dbReference>
<dbReference type="GO" id="GO:0004519">
    <property type="term" value="F:endonuclease activity"/>
    <property type="evidence" value="ECO:0007669"/>
    <property type="project" value="UniProtKB-KW"/>
</dbReference>
<dbReference type="EMBL" id="CP101873">
    <property type="protein sequence ID" value="WMT08442.1"/>
    <property type="molecule type" value="Genomic_DNA"/>
</dbReference>
<organism evidence="4 6">
    <name type="scientific">Natrinema thermotolerans</name>
    <dbReference type="NCBI Taxonomy" id="121872"/>
    <lineage>
        <taxon>Archaea</taxon>
        <taxon>Methanobacteriati</taxon>
        <taxon>Methanobacteriota</taxon>
        <taxon>Stenosarchaea group</taxon>
        <taxon>Halobacteria</taxon>
        <taxon>Halobacteriales</taxon>
        <taxon>Natrialbaceae</taxon>
        <taxon>Natrinema</taxon>
    </lineage>
</organism>
<evidence type="ECO:0000313" key="4">
    <source>
        <dbReference type="EMBL" id="WMT07810.1"/>
    </source>
</evidence>
<evidence type="ECO:0000259" key="3">
    <source>
        <dbReference type="SMART" id="SM00507"/>
    </source>
</evidence>
<dbReference type="PANTHER" id="PTHR41286:SF1">
    <property type="entry name" value="HNH NUCLEASE YAJD-RELATED"/>
    <property type="match status" value="1"/>
</dbReference>
<dbReference type="AlphaFoldDB" id="A0AAF0PB05"/>
<keyword evidence="2" id="KW-0378">Hydrolase</keyword>
<evidence type="ECO:0000313" key="5">
    <source>
        <dbReference type="EMBL" id="WMT08442.1"/>
    </source>
</evidence>
<keyword evidence="1" id="KW-0540">Nuclease</keyword>
<dbReference type="GO" id="GO:0016787">
    <property type="term" value="F:hydrolase activity"/>
    <property type="evidence" value="ECO:0007669"/>
    <property type="project" value="UniProtKB-KW"/>
</dbReference>
<proteinExistence type="predicted"/>
<dbReference type="PANTHER" id="PTHR41286">
    <property type="entry name" value="HNH NUCLEASE YAJD-RELATED"/>
    <property type="match status" value="1"/>
</dbReference>
<reference evidence="4 6" key="1">
    <citation type="submission" date="2022-07" db="EMBL/GenBank/DDBJ databases">
        <title>Two temperate virus in Haloterrigena jeotgali A29.</title>
        <authorList>
            <person name="Deng X."/>
        </authorList>
    </citation>
    <scope>NUCLEOTIDE SEQUENCE [LARGE SCALE GENOMIC DNA]</scope>
    <source>
        <strain evidence="4 6">A29</strain>
    </source>
</reference>
<dbReference type="Proteomes" id="UP001224926">
    <property type="component" value="Chromosome"/>
</dbReference>
<keyword evidence="6" id="KW-1185">Reference proteome</keyword>
<feature type="domain" description="HNH nuclease" evidence="3">
    <location>
        <begin position="72"/>
        <end position="136"/>
    </location>
</feature>
<sequence>MSGEDHYNYKGKIEKVCENCGEVYGAYPYRADRRMFCSPSCRHESFYMLLGGEKNPHWKGGYESYYGPNWEAQRKKARRRDNFQCESCGVSEDEMDRELDVHHIAPFRTFVVGDEADYEEANRLKNLVSLCSSCHQQWEQMSPLRPDTGNAAAD</sequence>
<gene>
    <name evidence="5" type="ORF">NP511_02140</name>
    <name evidence="4" type="ORF">NP511_20855</name>
</gene>
<dbReference type="SMART" id="SM00507">
    <property type="entry name" value="HNHc"/>
    <property type="match status" value="1"/>
</dbReference>
<accession>A0AAF0PB05</accession>
<evidence type="ECO:0000313" key="6">
    <source>
        <dbReference type="Proteomes" id="UP001224926"/>
    </source>
</evidence>
<dbReference type="InterPro" id="IPR003615">
    <property type="entry name" value="HNH_nuc"/>
</dbReference>
<dbReference type="Gene3D" id="1.10.30.50">
    <property type="match status" value="1"/>
</dbReference>
<dbReference type="GO" id="GO:0005829">
    <property type="term" value="C:cytosol"/>
    <property type="evidence" value="ECO:0007669"/>
    <property type="project" value="TreeGrafter"/>
</dbReference>
<dbReference type="RefSeq" id="WP_158413742.1">
    <property type="nucleotide sequence ID" value="NZ_CP101873.1"/>
</dbReference>
<dbReference type="GeneID" id="84216445"/>
<dbReference type="EMBL" id="CP101873">
    <property type="protein sequence ID" value="WMT07810.1"/>
    <property type="molecule type" value="Genomic_DNA"/>
</dbReference>
<dbReference type="InterPro" id="IPR002711">
    <property type="entry name" value="HNH"/>
</dbReference>
<name>A0AAF0PB05_9EURY</name>